<dbReference type="InterPro" id="IPR050473">
    <property type="entry name" value="A2M/Complement_sys"/>
</dbReference>
<dbReference type="Ensembl" id="ENSPEMT00000041337.1">
    <property type="protein sequence ID" value="ENSPEMP00000031546.1"/>
    <property type="gene ID" value="ENSPEMG00000025135.1"/>
</dbReference>
<name>A0A8C8W1Y7_PERMB</name>
<dbReference type="Gene3D" id="2.60.40.1930">
    <property type="match status" value="2"/>
</dbReference>
<keyword evidence="3" id="KW-1185">Reference proteome</keyword>
<dbReference type="AlphaFoldDB" id="A0A8C8W1Y7"/>
<organism evidence="2 3">
    <name type="scientific">Peromyscus maniculatus bairdii</name>
    <name type="common">Prairie deer mouse</name>
    <dbReference type="NCBI Taxonomy" id="230844"/>
    <lineage>
        <taxon>Eukaryota</taxon>
        <taxon>Metazoa</taxon>
        <taxon>Chordata</taxon>
        <taxon>Craniata</taxon>
        <taxon>Vertebrata</taxon>
        <taxon>Euteleostomi</taxon>
        <taxon>Mammalia</taxon>
        <taxon>Eutheria</taxon>
        <taxon>Euarchontoglires</taxon>
        <taxon>Glires</taxon>
        <taxon>Rodentia</taxon>
        <taxon>Myomorpha</taxon>
        <taxon>Muroidea</taxon>
        <taxon>Cricetidae</taxon>
        <taxon>Neotominae</taxon>
        <taxon>Peromyscus</taxon>
    </lineage>
</organism>
<protein>
    <recommendedName>
        <fullName evidence="4">Alpha-2-macroglobulin-like</fullName>
    </recommendedName>
</protein>
<reference evidence="2" key="3">
    <citation type="submission" date="2025-09" db="UniProtKB">
        <authorList>
            <consortium name="Ensembl"/>
        </authorList>
    </citation>
    <scope>IDENTIFICATION</scope>
</reference>
<evidence type="ECO:0000256" key="1">
    <source>
        <dbReference type="SAM" id="SignalP"/>
    </source>
</evidence>
<dbReference type="GO" id="GO:0002020">
    <property type="term" value="F:protease binding"/>
    <property type="evidence" value="ECO:0007669"/>
    <property type="project" value="TreeGrafter"/>
</dbReference>
<feature type="chain" id="PRO_5034190302" description="Alpha-2-macroglobulin-like" evidence="1">
    <location>
        <begin position="23"/>
        <end position="199"/>
    </location>
</feature>
<keyword evidence="1" id="KW-0732">Signal</keyword>
<dbReference type="Proteomes" id="UP000694547">
    <property type="component" value="Unassembled WGS sequence"/>
</dbReference>
<accession>A0A8C8W1Y7</accession>
<evidence type="ECO:0000313" key="2">
    <source>
        <dbReference type="Ensembl" id="ENSPEMP00000031546.1"/>
    </source>
</evidence>
<feature type="signal peptide" evidence="1">
    <location>
        <begin position="1"/>
        <end position="22"/>
    </location>
</feature>
<evidence type="ECO:0000313" key="3">
    <source>
        <dbReference type="Proteomes" id="UP000694547"/>
    </source>
</evidence>
<dbReference type="GeneTree" id="ENSGT00940000164557"/>
<reference evidence="3" key="1">
    <citation type="submission" date="2018-10" db="EMBL/GenBank/DDBJ databases">
        <title>Improved assembly of the deer mouse Peromyscus maniculatus genome.</title>
        <authorList>
            <person name="Lassance J.-M."/>
            <person name="Hoekstra H.E."/>
        </authorList>
    </citation>
    <scope>NUCLEOTIDE SEQUENCE [LARGE SCALE GENOMIC DNA]</scope>
</reference>
<reference evidence="2" key="2">
    <citation type="submission" date="2025-08" db="UniProtKB">
        <authorList>
            <consortium name="Ensembl"/>
        </authorList>
    </citation>
    <scope>IDENTIFICATION</scope>
</reference>
<proteinExistence type="predicted"/>
<evidence type="ECO:0008006" key="4">
    <source>
        <dbReference type="Google" id="ProtNLM"/>
    </source>
</evidence>
<dbReference type="GO" id="GO:0004866">
    <property type="term" value="F:endopeptidase inhibitor activity"/>
    <property type="evidence" value="ECO:0007669"/>
    <property type="project" value="TreeGrafter"/>
</dbReference>
<dbReference type="PANTHER" id="PTHR11412">
    <property type="entry name" value="MACROGLOBULIN / COMPLEMENT"/>
    <property type="match status" value="1"/>
</dbReference>
<sequence>MWKDRQALQCLISVLLAFLTSASLSPGQPKYMVLVPSQLYTETPEKICFNLHDLNETVTVRASLQSSWGTRSLSNEFVVDKDKFHCDSFTLPRVSASDEKVSLSVHIKGPTHEFNKKSTVLVQNKESVVFVQTDKPVYKPGQSGTKVHHGLWSEEAIMNMAQRRPGSLDLTRKFSLSLFLQSSFGLSLWIKTYAPSMSW</sequence>
<dbReference type="PANTHER" id="PTHR11412:SF133">
    <property type="entry name" value="MURINOGLOBULIN-1-RELATED"/>
    <property type="match status" value="1"/>
</dbReference>